<sequence length="578" mass="64254">MGRIDIDRRALFNPRVWTTAITGAVSNVEQTALLKEEHFLALTIEKHLGLNGNQIRLKMIFPHHDLTPEAMKIINKDNIDILLGEVEARSLVDSLTTPIEKIKGTDVATRATSPGIGSTTESRQFDAEQKRKLINDGYTIVTTDGNKNILHFDGSKSDSALLGIVGGLVLVGGVIGSVFDRYTHDGKFSRRGFILGAAVTTASSVMIYQAYNFLSKPGTDRNSLDEAGLKLLKEVENVINDPVFIGFYEGVGTLRSKVMAQNTWQTIARSANKSEGTPTKILFNAGSGHGEAMDEFLKGPEALTIEISVYADRLVDETLNRLLDNDQNEEAVLRQMALYSRLFSEPHQVGPYNTLTNGVDEGKIPNSARTILINRIFKKLKAHEAKEEQKKHNRRFIILDRLLTELLKDELEVDTMLVEVEKSVSGRDVPQKIAYISLPNSQIPTITSQKEITWISNGRMISGPAIFRGLSHPATRMFTYDPVIQRIRTADSIYLYRNTWSQPKIEEFILLKNTDGAAITPCKSIVFQGYGVEQTLSGGNIVTHTTQPDMSDQDVYAPLNLNRSQDPNEINLIQVLKS</sequence>
<evidence type="ECO:0000313" key="2">
    <source>
        <dbReference type="EMBL" id="OGM54182.1"/>
    </source>
</evidence>
<keyword evidence="1" id="KW-0472">Membrane</keyword>
<dbReference type="Proteomes" id="UP000178603">
    <property type="component" value="Unassembled WGS sequence"/>
</dbReference>
<gene>
    <name evidence="2" type="ORF">A3E44_00675</name>
</gene>
<feature type="transmembrane region" description="Helical" evidence="1">
    <location>
        <begin position="192"/>
        <end position="211"/>
    </location>
</feature>
<dbReference type="AlphaFoldDB" id="A0A1F8AR08"/>
<feature type="transmembrane region" description="Helical" evidence="1">
    <location>
        <begin position="160"/>
        <end position="180"/>
    </location>
</feature>
<evidence type="ECO:0000256" key="1">
    <source>
        <dbReference type="SAM" id="Phobius"/>
    </source>
</evidence>
<reference evidence="2 3" key="1">
    <citation type="journal article" date="2016" name="Nat. Commun.">
        <title>Thousands of microbial genomes shed light on interconnected biogeochemical processes in an aquifer system.</title>
        <authorList>
            <person name="Anantharaman K."/>
            <person name="Brown C.T."/>
            <person name="Hug L.A."/>
            <person name="Sharon I."/>
            <person name="Castelle C.J."/>
            <person name="Probst A.J."/>
            <person name="Thomas B.C."/>
            <person name="Singh A."/>
            <person name="Wilkins M.J."/>
            <person name="Karaoz U."/>
            <person name="Brodie E.L."/>
            <person name="Williams K.H."/>
            <person name="Hubbard S.S."/>
            <person name="Banfield J.F."/>
        </authorList>
    </citation>
    <scope>NUCLEOTIDE SEQUENCE [LARGE SCALE GENOMIC DNA]</scope>
</reference>
<name>A0A1F8AR08_9BACT</name>
<comment type="caution">
    <text evidence="2">The sequence shown here is derived from an EMBL/GenBank/DDBJ whole genome shotgun (WGS) entry which is preliminary data.</text>
</comment>
<protein>
    <submittedName>
        <fullName evidence="2">Uncharacterized protein</fullName>
    </submittedName>
</protein>
<proteinExistence type="predicted"/>
<keyword evidence="1" id="KW-0812">Transmembrane</keyword>
<accession>A0A1F8AR08</accession>
<dbReference type="EMBL" id="MGGW01000017">
    <property type="protein sequence ID" value="OGM54182.1"/>
    <property type="molecule type" value="Genomic_DNA"/>
</dbReference>
<organism evidence="2 3">
    <name type="scientific">Candidatus Woesebacteria bacterium RIFCSPHIGHO2_12_FULL_41_24</name>
    <dbReference type="NCBI Taxonomy" id="1802510"/>
    <lineage>
        <taxon>Bacteria</taxon>
        <taxon>Candidatus Woeseibacteriota</taxon>
    </lineage>
</organism>
<keyword evidence="1" id="KW-1133">Transmembrane helix</keyword>
<evidence type="ECO:0000313" key="3">
    <source>
        <dbReference type="Proteomes" id="UP000178603"/>
    </source>
</evidence>